<dbReference type="SUPFAM" id="SSF52540">
    <property type="entry name" value="P-loop containing nucleoside triphosphate hydrolases"/>
    <property type="match status" value="1"/>
</dbReference>
<dbReference type="Pfam" id="PF05872">
    <property type="entry name" value="HerA_C"/>
    <property type="match status" value="1"/>
</dbReference>
<feature type="domain" description="Helicase HerA-like C-terminal" evidence="2">
    <location>
        <begin position="152"/>
        <end position="252"/>
    </location>
</feature>
<dbReference type="Gene3D" id="3.40.50.300">
    <property type="entry name" value="P-loop containing nucleotide triphosphate hydrolases"/>
    <property type="match status" value="1"/>
</dbReference>
<reference evidence="3 4" key="1">
    <citation type="submission" date="2024-02" db="EMBL/GenBank/DDBJ databases">
        <authorList>
            <person name="Saticioglu I.B."/>
        </authorList>
    </citation>
    <scope>NUCLEOTIDE SEQUENCE [LARGE SCALE GENOMIC DNA]</scope>
    <source>
        <strain evidence="3 4">Mu-43</strain>
    </source>
</reference>
<proteinExistence type="predicted"/>
<keyword evidence="4" id="KW-1185">Reference proteome</keyword>
<name>A0ABU8LLZ5_9MICO</name>
<dbReference type="InterPro" id="IPR008571">
    <property type="entry name" value="HerA-like"/>
</dbReference>
<dbReference type="PANTHER" id="PTHR42957:SF1">
    <property type="entry name" value="HELICASE MJ1565-RELATED"/>
    <property type="match status" value="1"/>
</dbReference>
<organism evidence="3 4">
    <name type="scientific">Microbacterium istanbulense</name>
    <dbReference type="NCBI Taxonomy" id="3122049"/>
    <lineage>
        <taxon>Bacteria</taxon>
        <taxon>Bacillati</taxon>
        <taxon>Actinomycetota</taxon>
        <taxon>Actinomycetes</taxon>
        <taxon>Micrococcales</taxon>
        <taxon>Microbacteriaceae</taxon>
        <taxon>Microbacterium</taxon>
    </lineage>
</organism>
<gene>
    <name evidence="3" type="ORF">WDU93_10035</name>
</gene>
<evidence type="ECO:0000256" key="1">
    <source>
        <dbReference type="SAM" id="MobiDB-lite"/>
    </source>
</evidence>
<evidence type="ECO:0000313" key="4">
    <source>
        <dbReference type="Proteomes" id="UP001366085"/>
    </source>
</evidence>
<dbReference type="Proteomes" id="UP001366085">
    <property type="component" value="Unassembled WGS sequence"/>
</dbReference>
<dbReference type="PANTHER" id="PTHR42957">
    <property type="entry name" value="HELICASE MJ1565-RELATED"/>
    <property type="match status" value="1"/>
</dbReference>
<feature type="region of interest" description="Disordered" evidence="1">
    <location>
        <begin position="416"/>
        <end position="447"/>
    </location>
</feature>
<dbReference type="InterPro" id="IPR027417">
    <property type="entry name" value="P-loop_NTPase"/>
</dbReference>
<protein>
    <submittedName>
        <fullName evidence="3">Helicase HerA-like domain-containing protein</fullName>
    </submittedName>
</protein>
<dbReference type="InterPro" id="IPR033186">
    <property type="entry name" value="HerA_C"/>
</dbReference>
<evidence type="ECO:0000313" key="3">
    <source>
        <dbReference type="EMBL" id="MEJ1092035.1"/>
    </source>
</evidence>
<comment type="caution">
    <text evidence="3">The sequence shown here is derived from an EMBL/GenBank/DDBJ whole genome shotgun (WGS) entry which is preliminary data.</text>
</comment>
<accession>A0ABU8LLZ5</accession>
<evidence type="ECO:0000259" key="2">
    <source>
        <dbReference type="Pfam" id="PF05872"/>
    </source>
</evidence>
<sequence length="608" mass="65700">MTQNRAKQRRNDARTSRALDLGGVQLPLDLVTESNALLGKKGSGKTTAGIVLFEEIYGVGVPAVSIDPKGDHWGVRSGADGTPGGGLPVPVFGGLHGDLPMEPDSGEYLADLLRGKNLSAVLDVSEFSTAERRKFLTTFVGRLYRRPEREPMHLLIEEAHEVIPQRVDAGDAPMVGAFERLVKLGRFKGIGVTMLSQRSASLNKNVLTQVDNLFMLRTVSPQDRAAVRAWIETHSESSTIIDSLPSLATGECWLWQPERGEPVKFRFRERRTYDAGTTPKVGESPRPPATLADIDLRAIETEMAATIERAKADDPKALRRQITELQRQLTAKSAVAAPEQVPVEIPVPVITDADRRDFEAMISRFEHLVVNESGGLIRELKDMMTSGEALVQRLRSAIDSAPTPSRGEAVAARVVTRRTPAAHKRTSPVPLRQTTSKASPTPPAGDDQKLTKMQKAIASALATHGTLSQRQIGLFTGYAHKSGSFANSLSGLRTRGYIEGGGQAISITSAGHDALEANGGYEPLPTGRDLVDWWLSRLPKAQTAMLGALLKVFPDPLSVDELAERTGYAAGSGSFANNRSKLNVAELIHGDRDALYAADAIGEAYPHG</sequence>
<dbReference type="EMBL" id="JBBDGN010000008">
    <property type="protein sequence ID" value="MEJ1092035.1"/>
    <property type="molecule type" value="Genomic_DNA"/>
</dbReference>
<dbReference type="RefSeq" id="WP_337320169.1">
    <property type="nucleotide sequence ID" value="NZ_JBBDGN010000008.1"/>
</dbReference>